<dbReference type="EMBL" id="CADCXV010000645">
    <property type="protein sequence ID" value="CAB0031497.1"/>
    <property type="molecule type" value="Genomic_DNA"/>
</dbReference>
<dbReference type="AlphaFoldDB" id="A0A6H5I2N2"/>
<reference evidence="1 2" key="1">
    <citation type="submission" date="2020-02" db="EMBL/GenBank/DDBJ databases">
        <authorList>
            <person name="Ferguson B K."/>
        </authorList>
    </citation>
    <scope>NUCLEOTIDE SEQUENCE [LARGE SCALE GENOMIC DNA]</scope>
</reference>
<name>A0A6H5I2N2_9HYME</name>
<keyword evidence="2" id="KW-1185">Reference proteome</keyword>
<proteinExistence type="predicted"/>
<gene>
    <name evidence="1" type="ORF">TBRA_LOCUS3466</name>
</gene>
<evidence type="ECO:0000313" key="2">
    <source>
        <dbReference type="Proteomes" id="UP000479190"/>
    </source>
</evidence>
<organism evidence="1 2">
    <name type="scientific">Trichogramma brassicae</name>
    <dbReference type="NCBI Taxonomy" id="86971"/>
    <lineage>
        <taxon>Eukaryota</taxon>
        <taxon>Metazoa</taxon>
        <taxon>Ecdysozoa</taxon>
        <taxon>Arthropoda</taxon>
        <taxon>Hexapoda</taxon>
        <taxon>Insecta</taxon>
        <taxon>Pterygota</taxon>
        <taxon>Neoptera</taxon>
        <taxon>Endopterygota</taxon>
        <taxon>Hymenoptera</taxon>
        <taxon>Apocrita</taxon>
        <taxon>Proctotrupomorpha</taxon>
        <taxon>Chalcidoidea</taxon>
        <taxon>Trichogrammatidae</taxon>
        <taxon>Trichogramma</taxon>
    </lineage>
</organism>
<dbReference type="Proteomes" id="UP000479190">
    <property type="component" value="Unassembled WGS sequence"/>
</dbReference>
<protein>
    <submittedName>
        <fullName evidence="1">Uncharacterized protein</fullName>
    </submittedName>
</protein>
<evidence type="ECO:0000313" key="1">
    <source>
        <dbReference type="EMBL" id="CAB0031497.1"/>
    </source>
</evidence>
<sequence length="176" mass="20196">MNNAAGPLFKVFFQGRSDDSKEIQHTGIFLVLKPYRPVRDIAKFECAIHQVGVFQNMTRMILRFRHQFVNRFAELHNFVDHCGYRILNEIPFHQHSQQGDEIAPLDLGLGHFVSLVESDGAAHKGGRMIFIDWLENVLRVVIFGIFAINLRNGIRRHHGLVKSIHIAAIWSNHHGV</sequence>
<accession>A0A6H5I2N2</accession>